<comment type="caution">
    <text evidence="1">The sequence shown here is derived from an EMBL/GenBank/DDBJ whole genome shotgun (WGS) entry which is preliminary data.</text>
</comment>
<organism evidence="1 2">
    <name type="scientific">Quillaja saponaria</name>
    <name type="common">Soap bark tree</name>
    <dbReference type="NCBI Taxonomy" id="32244"/>
    <lineage>
        <taxon>Eukaryota</taxon>
        <taxon>Viridiplantae</taxon>
        <taxon>Streptophyta</taxon>
        <taxon>Embryophyta</taxon>
        <taxon>Tracheophyta</taxon>
        <taxon>Spermatophyta</taxon>
        <taxon>Magnoliopsida</taxon>
        <taxon>eudicotyledons</taxon>
        <taxon>Gunneridae</taxon>
        <taxon>Pentapetalae</taxon>
        <taxon>rosids</taxon>
        <taxon>fabids</taxon>
        <taxon>Fabales</taxon>
        <taxon>Quillajaceae</taxon>
        <taxon>Quillaja</taxon>
    </lineage>
</organism>
<protein>
    <submittedName>
        <fullName evidence="1">Late embryogenesis abundant protein</fullName>
    </submittedName>
</protein>
<evidence type="ECO:0000313" key="2">
    <source>
        <dbReference type="Proteomes" id="UP001163823"/>
    </source>
</evidence>
<keyword evidence="2" id="KW-1185">Reference proteome</keyword>
<sequence>MHAKTNIEVTSLAASSPTRSPMRLVYYIQSPLRDSHDGEKIATSFHYTPVLSPIGSPPILTPMLVATLANPPPADFRDL</sequence>
<name>A0AAD7QAW6_QUISA</name>
<gene>
    <name evidence="1" type="ORF">O6P43_007657</name>
</gene>
<proteinExistence type="predicted"/>
<dbReference type="Proteomes" id="UP001163823">
    <property type="component" value="Chromosome 3"/>
</dbReference>
<reference evidence="1" key="1">
    <citation type="journal article" date="2023" name="Science">
        <title>Elucidation of the pathway for biosynthesis of saponin adjuvants from the soapbark tree.</title>
        <authorList>
            <person name="Reed J."/>
            <person name="Orme A."/>
            <person name="El-Demerdash A."/>
            <person name="Owen C."/>
            <person name="Martin L.B.B."/>
            <person name="Misra R.C."/>
            <person name="Kikuchi S."/>
            <person name="Rejzek M."/>
            <person name="Martin A.C."/>
            <person name="Harkess A."/>
            <person name="Leebens-Mack J."/>
            <person name="Louveau T."/>
            <person name="Stephenson M.J."/>
            <person name="Osbourn A."/>
        </authorList>
    </citation>
    <scope>NUCLEOTIDE SEQUENCE</scope>
    <source>
        <strain evidence="1">S10</strain>
    </source>
</reference>
<accession>A0AAD7QAW6</accession>
<evidence type="ECO:0000313" key="1">
    <source>
        <dbReference type="EMBL" id="KAJ7978146.1"/>
    </source>
</evidence>
<dbReference type="KEGG" id="qsa:O6P43_007657"/>
<dbReference type="EMBL" id="JARAOO010000003">
    <property type="protein sequence ID" value="KAJ7978146.1"/>
    <property type="molecule type" value="Genomic_DNA"/>
</dbReference>
<dbReference type="AlphaFoldDB" id="A0AAD7QAW6"/>